<evidence type="ECO:0000313" key="2">
    <source>
        <dbReference type="EMBL" id="CAD7002506.1"/>
    </source>
</evidence>
<organism evidence="2 3">
    <name type="scientific">Ceratitis capitata</name>
    <name type="common">Mediterranean fruit fly</name>
    <name type="synonym">Tephritis capitata</name>
    <dbReference type="NCBI Taxonomy" id="7213"/>
    <lineage>
        <taxon>Eukaryota</taxon>
        <taxon>Metazoa</taxon>
        <taxon>Ecdysozoa</taxon>
        <taxon>Arthropoda</taxon>
        <taxon>Hexapoda</taxon>
        <taxon>Insecta</taxon>
        <taxon>Pterygota</taxon>
        <taxon>Neoptera</taxon>
        <taxon>Endopterygota</taxon>
        <taxon>Diptera</taxon>
        <taxon>Brachycera</taxon>
        <taxon>Muscomorpha</taxon>
        <taxon>Tephritoidea</taxon>
        <taxon>Tephritidae</taxon>
        <taxon>Ceratitis</taxon>
        <taxon>Ceratitis</taxon>
    </lineage>
</organism>
<dbReference type="EMBL" id="CAJHJT010000034">
    <property type="protein sequence ID" value="CAD7002506.1"/>
    <property type="molecule type" value="Genomic_DNA"/>
</dbReference>
<protein>
    <submittedName>
        <fullName evidence="2">(Mediterranean fruit fly) hypothetical protein</fullName>
    </submittedName>
</protein>
<proteinExistence type="predicted"/>
<dbReference type="OrthoDB" id="4540492at2759"/>
<evidence type="ECO:0000313" key="3">
    <source>
        <dbReference type="Proteomes" id="UP000606786"/>
    </source>
</evidence>
<feature type="region of interest" description="Disordered" evidence="1">
    <location>
        <begin position="1"/>
        <end position="34"/>
    </location>
</feature>
<reference evidence="2" key="1">
    <citation type="submission" date="2020-11" db="EMBL/GenBank/DDBJ databases">
        <authorList>
            <person name="Whitehead M."/>
        </authorList>
    </citation>
    <scope>NUCLEOTIDE SEQUENCE</scope>
    <source>
        <strain evidence="2">EGII</strain>
    </source>
</reference>
<evidence type="ECO:0000256" key="1">
    <source>
        <dbReference type="SAM" id="MobiDB-lite"/>
    </source>
</evidence>
<accession>A0A811UXW2</accession>
<name>A0A811UXW2_CERCA</name>
<feature type="compositionally biased region" description="Low complexity" evidence="1">
    <location>
        <begin position="7"/>
        <end position="18"/>
    </location>
</feature>
<feature type="region of interest" description="Disordered" evidence="1">
    <location>
        <begin position="111"/>
        <end position="130"/>
    </location>
</feature>
<dbReference type="AlphaFoldDB" id="A0A811UXW2"/>
<gene>
    <name evidence="2" type="ORF">CCAP1982_LOCUS10995</name>
</gene>
<comment type="caution">
    <text evidence="2">The sequence shown here is derived from an EMBL/GenBank/DDBJ whole genome shotgun (WGS) entry which is preliminary data.</text>
</comment>
<sequence length="204" mass="22919">MATSGDISMISPPSSSISNGQDPFGQLPPLPPPLRSTQVLQPLTVFPVSNLSEDSYDYVFGGRRKTPPATRTTTALKLTSPPVRLRPEDAHYRGGNVNNGGRFYRHSFSYAPKRTRHGNNSERNENRESRLRCHGEDEATLRQLLLEKNIYVKRYFRTVMSGNQHATSWGKSVDTALHDIVTKITKRLTLKKMTLSVFFDIEGA</sequence>
<feature type="compositionally biased region" description="Basic and acidic residues" evidence="1">
    <location>
        <begin position="119"/>
        <end position="130"/>
    </location>
</feature>
<dbReference type="Proteomes" id="UP000606786">
    <property type="component" value="Unassembled WGS sequence"/>
</dbReference>
<keyword evidence="3" id="KW-1185">Reference proteome</keyword>